<comment type="caution">
    <text evidence="2">The sequence shown here is derived from an EMBL/GenBank/DDBJ whole genome shotgun (WGS) entry which is preliminary data.</text>
</comment>
<proteinExistence type="predicted"/>
<sequence>DDKTPPDCEKGLDFEQDTNGSESDSESNQQEYEEEVKDDDEDADDDDYKFEGDKDRGMDDTTNQFNDDVQDKKADVEMTDAQQEKKIQRSLKNKLLKMIM</sequence>
<feature type="region of interest" description="Disordered" evidence="1">
    <location>
        <begin position="1"/>
        <end position="86"/>
    </location>
</feature>
<feature type="non-terminal residue" evidence="2">
    <location>
        <position position="1"/>
    </location>
</feature>
<protein>
    <submittedName>
        <fullName evidence="2">Uncharacterized protein</fullName>
    </submittedName>
</protein>
<gene>
    <name evidence="2" type="ORF">Tci_923215</name>
</gene>
<feature type="compositionally biased region" description="Basic and acidic residues" evidence="1">
    <location>
        <begin position="69"/>
        <end position="86"/>
    </location>
</feature>
<feature type="compositionally biased region" description="Polar residues" evidence="1">
    <location>
        <begin position="17"/>
        <end position="30"/>
    </location>
</feature>
<dbReference type="AlphaFoldDB" id="A0A699X038"/>
<dbReference type="EMBL" id="BKCJ011767526">
    <property type="protein sequence ID" value="GFD51246.1"/>
    <property type="molecule type" value="Genomic_DNA"/>
</dbReference>
<feature type="compositionally biased region" description="Acidic residues" evidence="1">
    <location>
        <begin position="31"/>
        <end position="48"/>
    </location>
</feature>
<feature type="compositionally biased region" description="Basic and acidic residues" evidence="1">
    <location>
        <begin position="49"/>
        <end position="59"/>
    </location>
</feature>
<name>A0A699X038_TANCI</name>
<reference evidence="2" key="1">
    <citation type="journal article" date="2019" name="Sci. Rep.">
        <title>Draft genome of Tanacetum cinerariifolium, the natural source of mosquito coil.</title>
        <authorList>
            <person name="Yamashiro T."/>
            <person name="Shiraishi A."/>
            <person name="Satake H."/>
            <person name="Nakayama K."/>
        </authorList>
    </citation>
    <scope>NUCLEOTIDE SEQUENCE</scope>
</reference>
<evidence type="ECO:0000256" key="1">
    <source>
        <dbReference type="SAM" id="MobiDB-lite"/>
    </source>
</evidence>
<feature type="compositionally biased region" description="Basic and acidic residues" evidence="1">
    <location>
        <begin position="1"/>
        <end position="13"/>
    </location>
</feature>
<organism evidence="2">
    <name type="scientific">Tanacetum cinerariifolium</name>
    <name type="common">Dalmatian daisy</name>
    <name type="synonym">Chrysanthemum cinerariifolium</name>
    <dbReference type="NCBI Taxonomy" id="118510"/>
    <lineage>
        <taxon>Eukaryota</taxon>
        <taxon>Viridiplantae</taxon>
        <taxon>Streptophyta</taxon>
        <taxon>Embryophyta</taxon>
        <taxon>Tracheophyta</taxon>
        <taxon>Spermatophyta</taxon>
        <taxon>Magnoliopsida</taxon>
        <taxon>eudicotyledons</taxon>
        <taxon>Gunneridae</taxon>
        <taxon>Pentapetalae</taxon>
        <taxon>asterids</taxon>
        <taxon>campanulids</taxon>
        <taxon>Asterales</taxon>
        <taxon>Asteraceae</taxon>
        <taxon>Asteroideae</taxon>
        <taxon>Anthemideae</taxon>
        <taxon>Anthemidinae</taxon>
        <taxon>Tanacetum</taxon>
    </lineage>
</organism>
<accession>A0A699X038</accession>
<evidence type="ECO:0000313" key="2">
    <source>
        <dbReference type="EMBL" id="GFD51246.1"/>
    </source>
</evidence>